<sequence length="131" mass="13813">MITQHSRGTGDNAANTPQAPALPKAAKTARSRRRTTLIGLLAAAAALAMPLVVSQPASASVGACYSGIDSGTTNWAWGSCTGVSGSSHWRLHVSCTLGNTQYSSWFYGNGRTDVQCPWPSNVRSTQIDIIY</sequence>
<feature type="compositionally biased region" description="Polar residues" evidence="1">
    <location>
        <begin position="1"/>
        <end position="18"/>
    </location>
</feature>
<accession>A0ABW8CBA7</accession>
<evidence type="ECO:0000256" key="2">
    <source>
        <dbReference type="SAM" id="Phobius"/>
    </source>
</evidence>
<gene>
    <name evidence="3" type="ORF">ACIGXA_24525</name>
</gene>
<dbReference type="RefSeq" id="WP_399653088.1">
    <property type="nucleotide sequence ID" value="NZ_JBITYG010000007.1"/>
</dbReference>
<feature type="region of interest" description="Disordered" evidence="1">
    <location>
        <begin position="1"/>
        <end position="30"/>
    </location>
</feature>
<evidence type="ECO:0008006" key="5">
    <source>
        <dbReference type="Google" id="ProtNLM"/>
    </source>
</evidence>
<name>A0ABW8CBA7_9ACTN</name>
<keyword evidence="2" id="KW-1133">Transmembrane helix</keyword>
<keyword evidence="4" id="KW-1185">Reference proteome</keyword>
<proteinExistence type="predicted"/>
<keyword evidence="2" id="KW-0472">Membrane</keyword>
<evidence type="ECO:0000256" key="1">
    <source>
        <dbReference type="SAM" id="MobiDB-lite"/>
    </source>
</evidence>
<feature type="transmembrane region" description="Helical" evidence="2">
    <location>
        <begin position="35"/>
        <end position="53"/>
    </location>
</feature>
<dbReference type="Proteomes" id="UP001614394">
    <property type="component" value="Unassembled WGS sequence"/>
</dbReference>
<reference evidence="3 4" key="1">
    <citation type="submission" date="2024-10" db="EMBL/GenBank/DDBJ databases">
        <title>The Natural Products Discovery Center: Release of the First 8490 Sequenced Strains for Exploring Actinobacteria Biosynthetic Diversity.</title>
        <authorList>
            <person name="Kalkreuter E."/>
            <person name="Kautsar S.A."/>
            <person name="Yang D."/>
            <person name="Bader C.D."/>
            <person name="Teijaro C.N."/>
            <person name="Fluegel L."/>
            <person name="Davis C.M."/>
            <person name="Simpson J.R."/>
            <person name="Lauterbach L."/>
            <person name="Steele A.D."/>
            <person name="Gui C."/>
            <person name="Meng S."/>
            <person name="Li G."/>
            <person name="Viehrig K."/>
            <person name="Ye F."/>
            <person name="Su P."/>
            <person name="Kiefer A.F."/>
            <person name="Nichols A."/>
            <person name="Cepeda A.J."/>
            <person name="Yan W."/>
            <person name="Fan B."/>
            <person name="Jiang Y."/>
            <person name="Adhikari A."/>
            <person name="Zheng C.-J."/>
            <person name="Schuster L."/>
            <person name="Cowan T.M."/>
            <person name="Smanski M.J."/>
            <person name="Chevrette M.G."/>
            <person name="De Carvalho L.P.S."/>
            <person name="Shen B."/>
        </authorList>
    </citation>
    <scope>NUCLEOTIDE SEQUENCE [LARGE SCALE GENOMIC DNA]</scope>
    <source>
        <strain evidence="3 4">NPDC053399</strain>
    </source>
</reference>
<evidence type="ECO:0000313" key="4">
    <source>
        <dbReference type="Proteomes" id="UP001614394"/>
    </source>
</evidence>
<keyword evidence="2" id="KW-0812">Transmembrane</keyword>
<dbReference type="EMBL" id="JBITYG010000007">
    <property type="protein sequence ID" value="MFI9103694.1"/>
    <property type="molecule type" value="Genomic_DNA"/>
</dbReference>
<comment type="caution">
    <text evidence="3">The sequence shown here is derived from an EMBL/GenBank/DDBJ whole genome shotgun (WGS) entry which is preliminary data.</text>
</comment>
<protein>
    <recommendedName>
        <fullName evidence="5">Secreted protein</fullName>
    </recommendedName>
</protein>
<evidence type="ECO:0000313" key="3">
    <source>
        <dbReference type="EMBL" id="MFI9103694.1"/>
    </source>
</evidence>
<organism evidence="3 4">
    <name type="scientific">Streptomyces fildesensis</name>
    <dbReference type="NCBI Taxonomy" id="375757"/>
    <lineage>
        <taxon>Bacteria</taxon>
        <taxon>Bacillati</taxon>
        <taxon>Actinomycetota</taxon>
        <taxon>Actinomycetes</taxon>
        <taxon>Kitasatosporales</taxon>
        <taxon>Streptomycetaceae</taxon>
        <taxon>Streptomyces</taxon>
    </lineage>
</organism>